<feature type="domain" description="SLH" evidence="2">
    <location>
        <begin position="78"/>
        <end position="141"/>
    </location>
</feature>
<evidence type="ECO:0000313" key="3">
    <source>
        <dbReference type="EMBL" id="REE91485.1"/>
    </source>
</evidence>
<evidence type="ECO:0000256" key="1">
    <source>
        <dbReference type="SAM" id="SignalP"/>
    </source>
</evidence>
<reference evidence="3 4" key="1">
    <citation type="submission" date="2018-08" db="EMBL/GenBank/DDBJ databases">
        <title>Genomic Encyclopedia of Type Strains, Phase III (KMG-III): the genomes of soil and plant-associated and newly described type strains.</title>
        <authorList>
            <person name="Whitman W."/>
        </authorList>
    </citation>
    <scope>NUCLEOTIDE SEQUENCE [LARGE SCALE GENOMIC DNA]</scope>
    <source>
        <strain evidence="3 4">CGMCC 1.10966</strain>
    </source>
</reference>
<comment type="caution">
    <text evidence="3">The sequence shown here is derived from an EMBL/GenBank/DDBJ whole genome shotgun (WGS) entry which is preliminary data.</text>
</comment>
<dbReference type="EMBL" id="QTTN01000005">
    <property type="protein sequence ID" value="REE91485.1"/>
    <property type="molecule type" value="Genomic_DNA"/>
</dbReference>
<proteinExistence type="predicted"/>
<dbReference type="AlphaFoldDB" id="A0A3D9SGT4"/>
<feature type="domain" description="SLH" evidence="2">
    <location>
        <begin position="18"/>
        <end position="77"/>
    </location>
</feature>
<keyword evidence="4" id="KW-1185">Reference proteome</keyword>
<evidence type="ECO:0000313" key="4">
    <source>
        <dbReference type="Proteomes" id="UP000256304"/>
    </source>
</evidence>
<evidence type="ECO:0000259" key="2">
    <source>
        <dbReference type="PROSITE" id="PS51272"/>
    </source>
</evidence>
<dbReference type="InterPro" id="IPR001119">
    <property type="entry name" value="SLH_dom"/>
</dbReference>
<sequence>MKKSLSLIVAAAMTLTSASAVFADNAPALDTQGKFDALKAAGIFNGFPDGSAGLEKEMTRAEFAKVLTLVAGLTPDATAAKYSDVAANHWAAGYIGAASKAGLLNGLGDGKFGPSGKVTIEQIAKVADLFAKAPIDENATVAGAVSAWAKAYVAAAIKAGFIAESSNYKANAVRGQLVEVAYQLANPAPATLEATAKVAGAKKIEVKLNQKVDTSKVTFEVKNAAGTVVNIAKTTFADDKATATLEFAANLLAGDYTVAVKGGSNAASAKVTAEAEKISKIEFLSSTAAPARTGAATDNQIITSSVKISNQYGEDVTATKAGSLTLTSSKGAASLATTGVLTIDNTTAAVNFAKDEKVAVSAIDTASNTFASAVLTVGDKAQVSDISIDKLVNTADSTKVLDAASTPGQFVLELTAKDQYGNTITGAANAANVTSDVIVTVSRTDVANVGAITWNPTLDGGKYTIALAGPLTAGTSKVTVISKTTGKLASFDVVVKETGKVDALTVSAPAVAVAGEAFDIPFTAVDQFGNAITSASTLNNSVYSVSLGSLSLDKTSPATIAASGIKFVQDYVKNTATLHVNALAKGTYVFTAVTGTNKVVQQTITVTDAKTPVVISATKDFTSTLAKTAGTTFTNANVVVNDQYGREITDLAWAGAVPAVGEYKIDVAVSGTATTYNAATGAISAAAKGSDAYTVTLQQYKTVSGVNKWVNVDGTSLAFTVSVVEKADIASYELADIATLKNNGTGSYLQDVTVNGVLASGTKVVLPTTGYYEVTASDTTKLDLATAGKVGATFAAGDFTDHAASANVIVTVDGANGPVVLTKVVKASDLPSVATTFSVINVDATMTLESANVISATAVKASNLATLSTAVIKAVDQYGVEITADTYTTFRTNFADNDSSTTVTAGDTFNVTAVSGANTITFKVIVK</sequence>
<dbReference type="PROSITE" id="PS51272">
    <property type="entry name" value="SLH"/>
    <property type="match status" value="2"/>
</dbReference>
<keyword evidence="1" id="KW-0732">Signal</keyword>
<organism evidence="3 4">
    <name type="scientific">Paenibacillus taihuensis</name>
    <dbReference type="NCBI Taxonomy" id="1156355"/>
    <lineage>
        <taxon>Bacteria</taxon>
        <taxon>Bacillati</taxon>
        <taxon>Bacillota</taxon>
        <taxon>Bacilli</taxon>
        <taxon>Bacillales</taxon>
        <taxon>Paenibacillaceae</taxon>
        <taxon>Paenibacillus</taxon>
    </lineage>
</organism>
<protein>
    <submittedName>
        <fullName evidence="3">S-layer family protein</fullName>
    </submittedName>
</protein>
<feature type="signal peptide" evidence="1">
    <location>
        <begin position="1"/>
        <end position="23"/>
    </location>
</feature>
<dbReference type="Proteomes" id="UP000256304">
    <property type="component" value="Unassembled WGS sequence"/>
</dbReference>
<dbReference type="Pfam" id="PF00395">
    <property type="entry name" value="SLH"/>
    <property type="match status" value="1"/>
</dbReference>
<feature type="chain" id="PRO_5017720143" evidence="1">
    <location>
        <begin position="24"/>
        <end position="927"/>
    </location>
</feature>
<name>A0A3D9SGT4_9BACL</name>
<accession>A0A3D9SGT4</accession>
<gene>
    <name evidence="3" type="ORF">A8990_105191</name>
</gene>